<evidence type="ECO:0000259" key="1">
    <source>
        <dbReference type="PROSITE" id="PS50011"/>
    </source>
</evidence>
<feature type="non-terminal residue" evidence="2">
    <location>
        <position position="235"/>
    </location>
</feature>
<proteinExistence type="predicted"/>
<dbReference type="GO" id="GO:0004672">
    <property type="term" value="F:protein kinase activity"/>
    <property type="evidence" value="ECO:0007669"/>
    <property type="project" value="InterPro"/>
</dbReference>
<evidence type="ECO:0000313" key="2">
    <source>
        <dbReference type="EMBL" id="KAK0487179.1"/>
    </source>
</evidence>
<dbReference type="Gene3D" id="1.10.510.10">
    <property type="entry name" value="Transferase(Phosphotransferase) domain 1"/>
    <property type="match status" value="1"/>
</dbReference>
<gene>
    <name evidence="2" type="ORF">IW261DRAFT_1652537</name>
</gene>
<feature type="domain" description="Protein kinase" evidence="1">
    <location>
        <begin position="1"/>
        <end position="226"/>
    </location>
</feature>
<sequence length="235" mass="26315">LRGIAHCRGVVYTYLKHDNIFFDNSSTCTRSPSRWTGSHGKFKTIAYALHCSDIPTAQLIDKHTENKISPPPLRPPEIIIGGLCIHIDIWMVGTSFSPLSIFELATGRALFNLNELLHISYQMLGYTCEDVRAKQLSVSAALVCKFFDRNCMCVLSVSFIFTKRHTESHVDTSEFKISIRSYKVIMEADMLSTVALMRRCLCLDPTQRASAAEPSGDLGAGVYSWSTWRPVDFGP</sequence>
<accession>A0AA39PN66</accession>
<name>A0AA39PN66_9AGAR</name>
<evidence type="ECO:0000313" key="3">
    <source>
        <dbReference type="Proteomes" id="UP001175227"/>
    </source>
</evidence>
<dbReference type="EMBL" id="JAUEPR010000003">
    <property type="protein sequence ID" value="KAK0487179.1"/>
    <property type="molecule type" value="Genomic_DNA"/>
</dbReference>
<dbReference type="Proteomes" id="UP001175227">
    <property type="component" value="Unassembled WGS sequence"/>
</dbReference>
<protein>
    <recommendedName>
        <fullName evidence="1">Protein kinase domain-containing protein</fullName>
    </recommendedName>
</protein>
<dbReference type="GO" id="GO:0005524">
    <property type="term" value="F:ATP binding"/>
    <property type="evidence" value="ECO:0007669"/>
    <property type="project" value="InterPro"/>
</dbReference>
<dbReference type="InterPro" id="IPR011009">
    <property type="entry name" value="Kinase-like_dom_sf"/>
</dbReference>
<organism evidence="2 3">
    <name type="scientific">Armillaria novae-zelandiae</name>
    <dbReference type="NCBI Taxonomy" id="153914"/>
    <lineage>
        <taxon>Eukaryota</taxon>
        <taxon>Fungi</taxon>
        <taxon>Dikarya</taxon>
        <taxon>Basidiomycota</taxon>
        <taxon>Agaricomycotina</taxon>
        <taxon>Agaricomycetes</taxon>
        <taxon>Agaricomycetidae</taxon>
        <taxon>Agaricales</taxon>
        <taxon>Marasmiineae</taxon>
        <taxon>Physalacriaceae</taxon>
        <taxon>Armillaria</taxon>
    </lineage>
</organism>
<reference evidence="2" key="1">
    <citation type="submission" date="2023-06" db="EMBL/GenBank/DDBJ databases">
        <authorList>
            <consortium name="Lawrence Berkeley National Laboratory"/>
            <person name="Ahrendt S."/>
            <person name="Sahu N."/>
            <person name="Indic B."/>
            <person name="Wong-Bajracharya J."/>
            <person name="Merenyi Z."/>
            <person name="Ke H.-M."/>
            <person name="Monk M."/>
            <person name="Kocsube S."/>
            <person name="Drula E."/>
            <person name="Lipzen A."/>
            <person name="Balint B."/>
            <person name="Henrissat B."/>
            <person name="Andreopoulos B."/>
            <person name="Martin F.M."/>
            <person name="Harder C.B."/>
            <person name="Rigling D."/>
            <person name="Ford K.L."/>
            <person name="Foster G.D."/>
            <person name="Pangilinan J."/>
            <person name="Papanicolaou A."/>
            <person name="Barry K."/>
            <person name="LaButti K."/>
            <person name="Viragh M."/>
            <person name="Koriabine M."/>
            <person name="Yan M."/>
            <person name="Riley R."/>
            <person name="Champramary S."/>
            <person name="Plett K.L."/>
            <person name="Tsai I.J."/>
            <person name="Slot J."/>
            <person name="Sipos G."/>
            <person name="Plett J."/>
            <person name="Nagy L.G."/>
            <person name="Grigoriev I.V."/>
        </authorList>
    </citation>
    <scope>NUCLEOTIDE SEQUENCE</scope>
    <source>
        <strain evidence="2">ICMP 16352</strain>
    </source>
</reference>
<dbReference type="InterPro" id="IPR000719">
    <property type="entry name" value="Prot_kinase_dom"/>
</dbReference>
<dbReference type="PROSITE" id="PS50011">
    <property type="entry name" value="PROTEIN_KINASE_DOM"/>
    <property type="match status" value="1"/>
</dbReference>
<comment type="caution">
    <text evidence="2">The sequence shown here is derived from an EMBL/GenBank/DDBJ whole genome shotgun (WGS) entry which is preliminary data.</text>
</comment>
<dbReference type="SUPFAM" id="SSF56112">
    <property type="entry name" value="Protein kinase-like (PK-like)"/>
    <property type="match status" value="1"/>
</dbReference>
<dbReference type="AlphaFoldDB" id="A0AA39PN66"/>
<keyword evidence="3" id="KW-1185">Reference proteome</keyword>